<dbReference type="InterPro" id="IPR036390">
    <property type="entry name" value="WH_DNA-bd_sf"/>
</dbReference>
<keyword evidence="6" id="KW-1185">Reference proteome</keyword>
<dbReference type="GO" id="GO:0003677">
    <property type="term" value="F:DNA binding"/>
    <property type="evidence" value="ECO:0007669"/>
    <property type="project" value="UniProtKB-KW"/>
</dbReference>
<dbReference type="InterPro" id="IPR008920">
    <property type="entry name" value="TF_FadR/GntR_C"/>
</dbReference>
<name>A0A0E3JNB6_CLOSL</name>
<dbReference type="GO" id="GO:0003700">
    <property type="term" value="F:DNA-binding transcription factor activity"/>
    <property type="evidence" value="ECO:0007669"/>
    <property type="project" value="InterPro"/>
</dbReference>
<dbReference type="InterPro" id="IPR000524">
    <property type="entry name" value="Tscrpt_reg_HTH_GntR"/>
</dbReference>
<dbReference type="RefSeq" id="WP_029161787.1">
    <property type="nucleotide sequence ID" value="NZ_CP009933.1"/>
</dbReference>
<accession>A0A0E3JNB6</accession>
<keyword evidence="2" id="KW-0238">DNA-binding</keyword>
<dbReference type="EMBL" id="CP009933">
    <property type="protein sequence ID" value="AKA69029.1"/>
    <property type="molecule type" value="Genomic_DNA"/>
</dbReference>
<organism evidence="5 6">
    <name type="scientific">Clostridium scatologenes</name>
    <dbReference type="NCBI Taxonomy" id="1548"/>
    <lineage>
        <taxon>Bacteria</taxon>
        <taxon>Bacillati</taxon>
        <taxon>Bacillota</taxon>
        <taxon>Clostridia</taxon>
        <taxon>Eubacteriales</taxon>
        <taxon>Clostridiaceae</taxon>
        <taxon>Clostridium</taxon>
    </lineage>
</organism>
<dbReference type="AlphaFoldDB" id="A0A0E3JNB6"/>
<dbReference type="KEGG" id="csq:CSCA_1904"/>
<evidence type="ECO:0000259" key="4">
    <source>
        <dbReference type="PROSITE" id="PS50949"/>
    </source>
</evidence>
<dbReference type="STRING" id="1548.CSCA_1904"/>
<keyword evidence="1" id="KW-0805">Transcription regulation</keyword>
<dbReference type="SUPFAM" id="SSF48008">
    <property type="entry name" value="GntR ligand-binding domain-like"/>
    <property type="match status" value="1"/>
</dbReference>
<dbReference type="PANTHER" id="PTHR43537:SF24">
    <property type="entry name" value="GLUCONATE OPERON TRANSCRIPTIONAL REPRESSOR"/>
    <property type="match status" value="1"/>
</dbReference>
<evidence type="ECO:0000256" key="2">
    <source>
        <dbReference type="ARBA" id="ARBA00023125"/>
    </source>
</evidence>
<evidence type="ECO:0000313" key="5">
    <source>
        <dbReference type="EMBL" id="AKA69029.1"/>
    </source>
</evidence>
<dbReference type="Gene3D" id="1.10.10.10">
    <property type="entry name" value="Winged helix-like DNA-binding domain superfamily/Winged helix DNA-binding domain"/>
    <property type="match status" value="1"/>
</dbReference>
<dbReference type="SUPFAM" id="SSF46785">
    <property type="entry name" value="Winged helix' DNA-binding domain"/>
    <property type="match status" value="1"/>
</dbReference>
<evidence type="ECO:0000256" key="1">
    <source>
        <dbReference type="ARBA" id="ARBA00023015"/>
    </source>
</evidence>
<dbReference type="CDD" id="cd07377">
    <property type="entry name" value="WHTH_GntR"/>
    <property type="match status" value="1"/>
</dbReference>
<evidence type="ECO:0000313" key="6">
    <source>
        <dbReference type="Proteomes" id="UP000033115"/>
    </source>
</evidence>
<dbReference type="PANTHER" id="PTHR43537">
    <property type="entry name" value="TRANSCRIPTIONAL REGULATOR, GNTR FAMILY"/>
    <property type="match status" value="1"/>
</dbReference>
<keyword evidence="3" id="KW-0804">Transcription</keyword>
<protein>
    <submittedName>
        <fullName evidence="5">Transcriptional regulator, GntR family</fullName>
    </submittedName>
</protein>
<dbReference type="Gene3D" id="1.20.120.530">
    <property type="entry name" value="GntR ligand-binding domain-like"/>
    <property type="match status" value="1"/>
</dbReference>
<dbReference type="Pfam" id="PF00392">
    <property type="entry name" value="GntR"/>
    <property type="match status" value="1"/>
</dbReference>
<proteinExistence type="predicted"/>
<dbReference type="InterPro" id="IPR036388">
    <property type="entry name" value="WH-like_DNA-bd_sf"/>
</dbReference>
<gene>
    <name evidence="5" type="ORF">CSCA_1904</name>
</gene>
<sequence length="219" mass="25430">MGEKSLDTLKNQIYNALFSDIINGVYSSDTILTEKFLMEKYGVSRAPIREALTQLIGTHILASIPRQGYKIIQPSSNKLLEITKFRSALECSFLENYHMYIDETSIKELKNICMGHTNCPDNDFMVRWNYNCQFHLKLFSIYGNHYAYKLLEDAMNIQTICFVQRKHYSRTSLHMVLIDYLERGEIEMAVNILKADIENLMIPDIVPIPINKDKKVDMS</sequence>
<feature type="domain" description="HTH gntR-type" evidence="4">
    <location>
        <begin position="7"/>
        <end position="74"/>
    </location>
</feature>
<dbReference type="PROSITE" id="PS50949">
    <property type="entry name" value="HTH_GNTR"/>
    <property type="match status" value="1"/>
</dbReference>
<dbReference type="HOGENOM" id="CLU_017584_5_2_9"/>
<evidence type="ECO:0000256" key="3">
    <source>
        <dbReference type="ARBA" id="ARBA00023163"/>
    </source>
</evidence>
<dbReference type="SMART" id="SM00345">
    <property type="entry name" value="HTH_GNTR"/>
    <property type="match status" value="1"/>
</dbReference>
<dbReference type="Proteomes" id="UP000033115">
    <property type="component" value="Chromosome"/>
</dbReference>
<reference evidence="5 6" key="1">
    <citation type="journal article" date="2015" name="J. Biotechnol.">
        <title>Complete genome sequence of a malodorant-producing acetogen, Clostridium scatologenes ATCC 25775(T).</title>
        <authorList>
            <person name="Zhu Z."/>
            <person name="Guo T."/>
            <person name="Zheng H."/>
            <person name="Song T."/>
            <person name="Ouyang P."/>
            <person name="Xie J."/>
        </authorList>
    </citation>
    <scope>NUCLEOTIDE SEQUENCE [LARGE SCALE GENOMIC DNA]</scope>
    <source>
        <strain evidence="5 6">ATCC 25775</strain>
    </source>
</reference>